<feature type="transmembrane region" description="Helical" evidence="6">
    <location>
        <begin position="87"/>
        <end position="108"/>
    </location>
</feature>
<dbReference type="CDD" id="cd06225">
    <property type="entry name" value="HAMP"/>
    <property type="match status" value="1"/>
</dbReference>
<dbReference type="PROSITE" id="PS50111">
    <property type="entry name" value="CHEMOTAXIS_TRANSDUC_2"/>
    <property type="match status" value="1"/>
</dbReference>
<evidence type="ECO:0000256" key="6">
    <source>
        <dbReference type="SAM" id="Phobius"/>
    </source>
</evidence>
<dbReference type="SMART" id="SM00304">
    <property type="entry name" value="HAMP"/>
    <property type="match status" value="1"/>
</dbReference>
<dbReference type="RefSeq" id="WP_224440972.1">
    <property type="nucleotide sequence ID" value="NZ_CP083911.1"/>
</dbReference>
<dbReference type="PANTHER" id="PTHR43531">
    <property type="entry name" value="PROTEIN ICFG"/>
    <property type="match status" value="1"/>
</dbReference>
<evidence type="ECO:0000256" key="2">
    <source>
        <dbReference type="ARBA" id="ARBA00022481"/>
    </source>
</evidence>
<keyword evidence="10" id="KW-1185">Reference proteome</keyword>
<gene>
    <name evidence="9" type="primary">tsr_1</name>
    <name evidence="9" type="ORF">Ttaiw_00961</name>
</gene>
<comment type="caution">
    <text evidence="9">The sequence shown here is derived from an EMBL/GenBank/DDBJ whole genome shotgun (WGS) entry which is preliminary data.</text>
</comment>
<keyword evidence="6" id="KW-1133">Transmembrane helix</keyword>
<feature type="domain" description="Methyl-accepting transducer" evidence="7">
    <location>
        <begin position="168"/>
        <end position="397"/>
    </location>
</feature>
<dbReference type="InterPro" id="IPR004089">
    <property type="entry name" value="MCPsignal_dom"/>
</dbReference>
<feature type="compositionally biased region" description="Basic and acidic residues" evidence="5">
    <location>
        <begin position="439"/>
        <end position="450"/>
    </location>
</feature>
<keyword evidence="6" id="KW-0812">Transmembrane</keyword>
<dbReference type="GO" id="GO:0005886">
    <property type="term" value="C:plasma membrane"/>
    <property type="evidence" value="ECO:0007669"/>
    <property type="project" value="TreeGrafter"/>
</dbReference>
<evidence type="ECO:0000313" key="10">
    <source>
        <dbReference type="Proteomes" id="UP000317763"/>
    </source>
</evidence>
<comment type="subcellular location">
    <subcellularLocation>
        <location evidence="1">Membrane</location>
    </subcellularLocation>
</comment>
<dbReference type="InterPro" id="IPR051310">
    <property type="entry name" value="MCP_chemotaxis"/>
</dbReference>
<evidence type="ECO:0000256" key="4">
    <source>
        <dbReference type="PROSITE-ProRule" id="PRU00284"/>
    </source>
</evidence>
<dbReference type="SMART" id="SM00283">
    <property type="entry name" value="MA"/>
    <property type="match status" value="1"/>
</dbReference>
<dbReference type="InterPro" id="IPR004090">
    <property type="entry name" value="Chemotax_Me-accpt_rcpt"/>
</dbReference>
<dbReference type="CDD" id="cd11386">
    <property type="entry name" value="MCP_signal"/>
    <property type="match status" value="1"/>
</dbReference>
<dbReference type="AlphaFoldDB" id="A0A554XAJ0"/>
<dbReference type="PANTHER" id="PTHR43531:SF14">
    <property type="entry name" value="METHYL-ACCEPTING CHEMOTAXIS PROTEIN I-RELATED"/>
    <property type="match status" value="1"/>
</dbReference>
<keyword evidence="6" id="KW-0472">Membrane</keyword>
<dbReference type="SUPFAM" id="SSF58104">
    <property type="entry name" value="Methyl-accepting chemotaxis protein (MCP) signaling domain"/>
    <property type="match status" value="1"/>
</dbReference>
<comment type="similarity">
    <text evidence="3">Belongs to the methyl-accepting chemotaxis (MCP) protein family.</text>
</comment>
<keyword evidence="4" id="KW-0807">Transducer</keyword>
<evidence type="ECO:0000256" key="1">
    <source>
        <dbReference type="ARBA" id="ARBA00004370"/>
    </source>
</evidence>
<dbReference type="Pfam" id="PF00015">
    <property type="entry name" value="MCPsignal"/>
    <property type="match status" value="1"/>
</dbReference>
<dbReference type="GO" id="GO:0004888">
    <property type="term" value="F:transmembrane signaling receptor activity"/>
    <property type="evidence" value="ECO:0007669"/>
    <property type="project" value="InterPro"/>
</dbReference>
<dbReference type="PROSITE" id="PS50885">
    <property type="entry name" value="HAMP"/>
    <property type="match status" value="1"/>
</dbReference>
<dbReference type="PRINTS" id="PR00260">
    <property type="entry name" value="CHEMTRNSDUCR"/>
</dbReference>
<accession>A0A554XAJ0</accession>
<reference evidence="9 10" key="1">
    <citation type="submission" date="2019-07" db="EMBL/GenBank/DDBJ databases">
        <title>Tepidimonas taiwanensis I1-1 draft genome.</title>
        <authorList>
            <person name="Da Costa M.S."/>
            <person name="Froufe H.J.C."/>
            <person name="Egas C."/>
            <person name="Albuquerque L."/>
        </authorList>
    </citation>
    <scope>NUCLEOTIDE SEQUENCE [LARGE SCALE GENOMIC DNA]</scope>
    <source>
        <strain evidence="9 10">I1-1</strain>
    </source>
</reference>
<evidence type="ECO:0000256" key="3">
    <source>
        <dbReference type="ARBA" id="ARBA00029447"/>
    </source>
</evidence>
<dbReference type="EMBL" id="VJOM01000007">
    <property type="protein sequence ID" value="TSE32853.1"/>
    <property type="molecule type" value="Genomic_DNA"/>
</dbReference>
<dbReference type="Proteomes" id="UP000317763">
    <property type="component" value="Unassembled WGS sequence"/>
</dbReference>
<dbReference type="GO" id="GO:0007165">
    <property type="term" value="P:signal transduction"/>
    <property type="evidence" value="ECO:0007669"/>
    <property type="project" value="UniProtKB-KW"/>
</dbReference>
<evidence type="ECO:0000259" key="8">
    <source>
        <dbReference type="PROSITE" id="PS50885"/>
    </source>
</evidence>
<organism evidence="9 10">
    <name type="scientific">Tepidimonas taiwanensis</name>
    <dbReference type="NCBI Taxonomy" id="307486"/>
    <lineage>
        <taxon>Bacteria</taxon>
        <taxon>Pseudomonadati</taxon>
        <taxon>Pseudomonadota</taxon>
        <taxon>Betaproteobacteria</taxon>
        <taxon>Burkholderiales</taxon>
        <taxon>Tepidimonas</taxon>
    </lineage>
</organism>
<feature type="region of interest" description="Disordered" evidence="5">
    <location>
        <begin position="414"/>
        <end position="450"/>
    </location>
</feature>
<dbReference type="Gene3D" id="1.10.287.950">
    <property type="entry name" value="Methyl-accepting chemotaxis protein"/>
    <property type="match status" value="1"/>
</dbReference>
<proteinExistence type="inferred from homology"/>
<dbReference type="FunFam" id="1.10.287.950:FF:000001">
    <property type="entry name" value="Methyl-accepting chemotaxis sensory transducer"/>
    <property type="match status" value="1"/>
</dbReference>
<dbReference type="InterPro" id="IPR003660">
    <property type="entry name" value="HAMP_dom"/>
</dbReference>
<evidence type="ECO:0000259" key="7">
    <source>
        <dbReference type="PROSITE" id="PS50111"/>
    </source>
</evidence>
<evidence type="ECO:0000256" key="5">
    <source>
        <dbReference type="SAM" id="MobiDB-lite"/>
    </source>
</evidence>
<evidence type="ECO:0000313" key="9">
    <source>
        <dbReference type="EMBL" id="TSE32853.1"/>
    </source>
</evidence>
<dbReference type="Pfam" id="PF00672">
    <property type="entry name" value="HAMP"/>
    <property type="match status" value="1"/>
</dbReference>
<protein>
    <submittedName>
        <fullName evidence="9">Methyl-accepting chemotaxis protein I</fullName>
    </submittedName>
</protein>
<sequence length="450" mass="47478">MIRWMSDAMRAWSVRTRMWGAIGVVLALMVMLAGVGVWAVHHMQIAQHEALTLAWTVASQNATSANEAFAQEMIALTDHGEQIRQQALWGLAAALAVAMAIVAPTTLANLRSIVRPVREAEALAVAIARGDLGTRVDTQGADELAQLLRSLHDMQGALARTVGAVRDAAERIHRTSEEVASGSADLRQRTDDTAAHLQQTAASLEEITQTVRASSDAAQSAIALAQRNAEVADRGGAQVQQVVATMDGLQAASQKIADITNVIDGIAFQTNILALNAAVEAARAGEAGRGFAVVAGEVRSLAQRSAEAAKQIKALIEQSVAQVAAGTEVVHRAGSTIRDIVDNAQQVSGFIRDISHATQEQAQALAQVNAAVAEVDQMTTQNAELVGSSAATAQQLRAQAQRLGETVAMFRLPTDAGEHPPLKPAAVRGHGDPASYQGPERRRQETRSSA</sequence>
<feature type="domain" description="HAMP" evidence="8">
    <location>
        <begin position="111"/>
        <end position="163"/>
    </location>
</feature>
<feature type="transmembrane region" description="Helical" evidence="6">
    <location>
        <begin position="21"/>
        <end position="41"/>
    </location>
</feature>
<dbReference type="GO" id="GO:0006935">
    <property type="term" value="P:chemotaxis"/>
    <property type="evidence" value="ECO:0007669"/>
    <property type="project" value="InterPro"/>
</dbReference>
<keyword evidence="2" id="KW-0488">Methylation</keyword>
<name>A0A554XAJ0_9BURK</name>
<dbReference type="STRING" id="307486.GCA_000807215_00823"/>